<dbReference type="Gene3D" id="3.30.465.10">
    <property type="match status" value="1"/>
</dbReference>
<dbReference type="PROSITE" id="PS51387">
    <property type="entry name" value="FAD_PCMH"/>
    <property type="match status" value="1"/>
</dbReference>
<dbReference type="RefSeq" id="WP_184360600.1">
    <property type="nucleotide sequence ID" value="NZ_BAAAKM010000051.1"/>
</dbReference>
<evidence type="ECO:0000256" key="1">
    <source>
        <dbReference type="ARBA" id="ARBA00022630"/>
    </source>
</evidence>
<dbReference type="Proteomes" id="UP000579647">
    <property type="component" value="Unassembled WGS sequence"/>
</dbReference>
<evidence type="ECO:0000313" key="5">
    <source>
        <dbReference type="Proteomes" id="UP000579647"/>
    </source>
</evidence>
<dbReference type="Pfam" id="PF01565">
    <property type="entry name" value="FAD_binding_4"/>
    <property type="match status" value="1"/>
</dbReference>
<evidence type="ECO:0000313" key="4">
    <source>
        <dbReference type="EMBL" id="MBB5489026.1"/>
    </source>
</evidence>
<dbReference type="AlphaFoldDB" id="A0A840WCQ3"/>
<name>A0A840WCQ3_9ACTN</name>
<dbReference type="InterPro" id="IPR016164">
    <property type="entry name" value="FAD-linked_Oxase-like_C"/>
</dbReference>
<sequence>MTQNLDVEGCAVREAAAEDAVCGVVPRQVAVPSDADSLSRVMAAAHRGGLSVTARGAGTALDWGWPPRSLDLLVDTSALSWIDHNAGDLVVEVGAGTPMADLEAALAAAGQRLSYDPVRSGGTVGGALATGVSGPRRLLSGALRDLVIGMTVVRADGVLARSGGRVVKNVAGYDLAKLHTGGYGTLGVITSAAFRLHPVPEALRLVSARLDSLIPAEKALSALRETAVVPSAVELDWPASGPGRLDVVLEGTPGGLEARVAATARALAPWTSDEGPVVTEELPEGWGLLPAEGTVALVTAPPARSVTAADWVREVSGVVDAGAHVRGSAATGALSVTFPPGTPADRIRLVVDGVRSAEGHPLVLLRAEPHVRAAGIDPWGEVPGLGLMRAVKDSFDPGHRLSPGRFTGGI</sequence>
<dbReference type="SUPFAM" id="SSF55103">
    <property type="entry name" value="FAD-linked oxidases, C-terminal domain"/>
    <property type="match status" value="1"/>
</dbReference>
<dbReference type="GO" id="GO:0003824">
    <property type="term" value="F:catalytic activity"/>
    <property type="evidence" value="ECO:0007669"/>
    <property type="project" value="InterPro"/>
</dbReference>
<dbReference type="EMBL" id="JACHDO010000001">
    <property type="protein sequence ID" value="MBB5489026.1"/>
    <property type="molecule type" value="Genomic_DNA"/>
</dbReference>
<keyword evidence="2" id="KW-0274">FAD</keyword>
<feature type="domain" description="FAD-binding PCMH-type" evidence="3">
    <location>
        <begin position="22"/>
        <end position="199"/>
    </location>
</feature>
<dbReference type="SUPFAM" id="SSF56176">
    <property type="entry name" value="FAD-binding/transporter-associated domain-like"/>
    <property type="match status" value="1"/>
</dbReference>
<comment type="caution">
    <text evidence="4">The sequence shown here is derived from an EMBL/GenBank/DDBJ whole genome shotgun (WGS) entry which is preliminary data.</text>
</comment>
<accession>A0A840WCQ3</accession>
<dbReference type="InterPro" id="IPR016166">
    <property type="entry name" value="FAD-bd_PCMH"/>
</dbReference>
<gene>
    <name evidence="4" type="ORF">HNR07_000163</name>
</gene>
<dbReference type="GO" id="GO:0071949">
    <property type="term" value="F:FAD binding"/>
    <property type="evidence" value="ECO:0007669"/>
    <property type="project" value="InterPro"/>
</dbReference>
<organism evidence="4 5">
    <name type="scientific">Nocardiopsis metallicus</name>
    <dbReference type="NCBI Taxonomy" id="179819"/>
    <lineage>
        <taxon>Bacteria</taxon>
        <taxon>Bacillati</taxon>
        <taxon>Actinomycetota</taxon>
        <taxon>Actinomycetes</taxon>
        <taxon>Streptosporangiales</taxon>
        <taxon>Nocardiopsidaceae</taxon>
        <taxon>Nocardiopsis</taxon>
    </lineage>
</organism>
<evidence type="ECO:0000259" key="3">
    <source>
        <dbReference type="PROSITE" id="PS51387"/>
    </source>
</evidence>
<evidence type="ECO:0000256" key="2">
    <source>
        <dbReference type="ARBA" id="ARBA00022827"/>
    </source>
</evidence>
<reference evidence="4 5" key="1">
    <citation type="submission" date="2020-08" db="EMBL/GenBank/DDBJ databases">
        <title>Sequencing the genomes of 1000 actinobacteria strains.</title>
        <authorList>
            <person name="Klenk H.-P."/>
        </authorList>
    </citation>
    <scope>NUCLEOTIDE SEQUENCE [LARGE SCALE GENOMIC DNA]</scope>
    <source>
        <strain evidence="4 5">DSM 44598</strain>
    </source>
</reference>
<dbReference type="InterPro" id="IPR006094">
    <property type="entry name" value="Oxid_FAD_bind_N"/>
</dbReference>
<protein>
    <submittedName>
        <fullName evidence="4">Glycolate oxidase FAD binding subunit</fullName>
    </submittedName>
</protein>
<dbReference type="PANTHER" id="PTHR11748">
    <property type="entry name" value="D-LACTATE DEHYDROGENASE"/>
    <property type="match status" value="1"/>
</dbReference>
<dbReference type="InterPro" id="IPR016169">
    <property type="entry name" value="FAD-bd_PCMH_sub2"/>
</dbReference>
<keyword evidence="5" id="KW-1185">Reference proteome</keyword>
<dbReference type="PANTHER" id="PTHR11748:SF103">
    <property type="entry name" value="GLYCOLATE OXIDASE SUBUNIT GLCE"/>
    <property type="match status" value="1"/>
</dbReference>
<dbReference type="InterPro" id="IPR036318">
    <property type="entry name" value="FAD-bd_PCMH-like_sf"/>
</dbReference>
<keyword evidence="1" id="KW-0285">Flavoprotein</keyword>
<proteinExistence type="predicted"/>